<dbReference type="EnsemblMetazoa" id="GPAI012486-RA">
    <property type="protein sequence ID" value="GPAI012486-PA"/>
    <property type="gene ID" value="GPAI012486"/>
</dbReference>
<dbReference type="AlphaFoldDB" id="A0A1A9ZEU9"/>
<evidence type="ECO:0000313" key="3">
    <source>
        <dbReference type="Proteomes" id="UP000092445"/>
    </source>
</evidence>
<evidence type="ECO:0000256" key="1">
    <source>
        <dbReference type="SAM" id="MobiDB-lite"/>
    </source>
</evidence>
<proteinExistence type="predicted"/>
<dbReference type="Proteomes" id="UP000092445">
    <property type="component" value="Unassembled WGS sequence"/>
</dbReference>
<name>A0A1A9ZEU9_GLOPL</name>
<reference evidence="3" key="1">
    <citation type="submission" date="2014-03" db="EMBL/GenBank/DDBJ databases">
        <authorList>
            <person name="Aksoy S."/>
            <person name="Warren W."/>
            <person name="Wilson R.K."/>
        </authorList>
    </citation>
    <scope>NUCLEOTIDE SEQUENCE [LARGE SCALE GENOMIC DNA]</scope>
    <source>
        <strain evidence="3">IAEA</strain>
    </source>
</reference>
<organism evidence="2 3">
    <name type="scientific">Glossina pallidipes</name>
    <name type="common">Tsetse fly</name>
    <dbReference type="NCBI Taxonomy" id="7398"/>
    <lineage>
        <taxon>Eukaryota</taxon>
        <taxon>Metazoa</taxon>
        <taxon>Ecdysozoa</taxon>
        <taxon>Arthropoda</taxon>
        <taxon>Hexapoda</taxon>
        <taxon>Insecta</taxon>
        <taxon>Pterygota</taxon>
        <taxon>Neoptera</taxon>
        <taxon>Endopterygota</taxon>
        <taxon>Diptera</taxon>
        <taxon>Brachycera</taxon>
        <taxon>Muscomorpha</taxon>
        <taxon>Hippoboscoidea</taxon>
        <taxon>Glossinidae</taxon>
        <taxon>Glossina</taxon>
    </lineage>
</organism>
<evidence type="ECO:0000313" key="2">
    <source>
        <dbReference type="EnsemblMetazoa" id="GPAI012486-PA"/>
    </source>
</evidence>
<sequence>MSYRSLKPSSHKRTSSLGSSSSSSSLLKPACDAVLFVPWRSCCDGLVCCEFLKLEACSLIFFTTKLKSRVTVFWNTGGPAFFDSLTQWRSIVSIALLKN</sequence>
<reference evidence="2" key="2">
    <citation type="submission" date="2020-05" db="UniProtKB">
        <authorList>
            <consortium name="EnsemblMetazoa"/>
        </authorList>
    </citation>
    <scope>IDENTIFICATION</scope>
    <source>
        <strain evidence="2">IAEA</strain>
    </source>
</reference>
<accession>A0A1A9ZEU9</accession>
<keyword evidence="3" id="KW-1185">Reference proteome</keyword>
<feature type="compositionally biased region" description="Low complexity" evidence="1">
    <location>
        <begin position="15"/>
        <end position="27"/>
    </location>
</feature>
<dbReference type="VEuPathDB" id="VectorBase:GPAI012486"/>
<feature type="region of interest" description="Disordered" evidence="1">
    <location>
        <begin position="1"/>
        <end position="27"/>
    </location>
</feature>
<protein>
    <submittedName>
        <fullName evidence="2">Uncharacterized protein</fullName>
    </submittedName>
</protein>